<evidence type="ECO:0000313" key="1">
    <source>
        <dbReference type="EMBL" id="DAG02974.1"/>
    </source>
</evidence>
<name>A0A8S5V8F5_9CAUD</name>
<sequence>MQSKQSKKNGRKQTTVRTQLELWRAATKLEKRSGNSMRKPTTEEILAIDGSVPVEMAARYLGQSKDFIYCAMQKQVLPIGTAYLREKEWCYDIRPQALVEYNEHGGVKRYMALEDHLRKVISCTVEKLCS</sequence>
<accession>A0A8S5V8F5</accession>
<protein>
    <submittedName>
        <fullName evidence="1">Uncharacterized protein</fullName>
    </submittedName>
</protein>
<dbReference type="EMBL" id="BK016220">
    <property type="protein sequence ID" value="DAG02974.1"/>
    <property type="molecule type" value="Genomic_DNA"/>
</dbReference>
<organism evidence="1">
    <name type="scientific">Myoviridae sp. ctDzM5</name>
    <dbReference type="NCBI Taxonomy" id="2825058"/>
    <lineage>
        <taxon>Viruses</taxon>
        <taxon>Duplodnaviria</taxon>
        <taxon>Heunggongvirae</taxon>
        <taxon>Uroviricota</taxon>
        <taxon>Caudoviricetes</taxon>
    </lineage>
</organism>
<reference evidence="1" key="1">
    <citation type="journal article" date="2021" name="Proc. Natl. Acad. Sci. U.S.A.">
        <title>A Catalog of Tens of Thousands of Viruses from Human Metagenomes Reveals Hidden Associations with Chronic Diseases.</title>
        <authorList>
            <person name="Tisza M.J."/>
            <person name="Buck C.B."/>
        </authorList>
    </citation>
    <scope>NUCLEOTIDE SEQUENCE</scope>
    <source>
        <strain evidence="1">CtDzM5</strain>
    </source>
</reference>
<proteinExistence type="predicted"/>